<evidence type="ECO:0000259" key="5">
    <source>
        <dbReference type="Pfam" id="PF00004"/>
    </source>
</evidence>
<keyword evidence="7" id="KW-1185">Reference proteome</keyword>
<dbReference type="GO" id="GO:0042393">
    <property type="term" value="F:histone binding"/>
    <property type="evidence" value="ECO:0007669"/>
    <property type="project" value="TreeGrafter"/>
</dbReference>
<evidence type="ECO:0000256" key="4">
    <source>
        <dbReference type="SAM" id="MobiDB-lite"/>
    </source>
</evidence>
<feature type="compositionally biased region" description="Basic and acidic residues" evidence="4">
    <location>
        <begin position="37"/>
        <end position="52"/>
    </location>
</feature>
<protein>
    <submittedName>
        <fullName evidence="6">Putative ATPase family AAA domain-containing protein 2B</fullName>
    </submittedName>
</protein>
<feature type="domain" description="ATPase AAA-type core" evidence="5">
    <location>
        <begin position="416"/>
        <end position="459"/>
    </location>
</feature>
<dbReference type="PANTHER" id="PTHR23069">
    <property type="entry name" value="AAA DOMAIN-CONTAINING"/>
    <property type="match status" value="1"/>
</dbReference>
<evidence type="ECO:0000256" key="3">
    <source>
        <dbReference type="ARBA" id="ARBA00022840"/>
    </source>
</evidence>
<dbReference type="GO" id="GO:0006334">
    <property type="term" value="P:nucleosome assembly"/>
    <property type="evidence" value="ECO:0007669"/>
    <property type="project" value="TreeGrafter"/>
</dbReference>
<accession>A0A2G8KTU5</accession>
<sequence>MVRTRLSEGHEGTSDAFLPVRTRNSRSGSEEVISTIRDGHFDDSPQSKKRIFDLGSGSSGNLRDSPVYSTRTRRQSKFTVSEDSETPKRRGQASSPRSTRRGMSRQTRRSVVLDDTPAGDYEDESKNREHLRRSGPSVYGRRQMNSHESSPKTEPRRSNRRRKPIYATMNQRLLGVDLYAWTSPKRTKSPERKNPSEEDNEGKDAAEEEAENDEHEEEEEEEEEEDEERRNDQEEIEELERLDMYSRVKQRHIKARKMREQQERTQREEEERQLKKQEGESDEEETSEEDSDEEDSSDEESEGETRGKNYHLRKHRAPTKRFECACRDVKNLSWRMSLGPPIPPSGDGILNPGNTSPLSVSPRFKRRKHHATHHSSSTSSEGSDDERRFERRKSKSMAKARMRCLPMNLKAEDVSSGKTLVARALANECKNGDKKVAFFMRKGADCLSKWVGESERQLRLF</sequence>
<feature type="compositionally biased region" description="Basic residues" evidence="4">
    <location>
        <begin position="308"/>
        <end position="319"/>
    </location>
</feature>
<feature type="compositionally biased region" description="Basic and acidic residues" evidence="4">
    <location>
        <begin position="228"/>
        <end position="246"/>
    </location>
</feature>
<gene>
    <name evidence="6" type="ORF">BSL78_11701</name>
</gene>
<comment type="caution">
    <text evidence="6">The sequence shown here is derived from an EMBL/GenBank/DDBJ whole genome shotgun (WGS) entry which is preliminary data.</text>
</comment>
<feature type="compositionally biased region" description="Basic residues" evidence="4">
    <location>
        <begin position="363"/>
        <end position="373"/>
    </location>
</feature>
<feature type="compositionally biased region" description="Basic and acidic residues" evidence="4">
    <location>
        <begin position="1"/>
        <end position="13"/>
    </location>
</feature>
<dbReference type="Pfam" id="PF00004">
    <property type="entry name" value="AAA"/>
    <property type="match status" value="1"/>
</dbReference>
<dbReference type="GO" id="GO:0006337">
    <property type="term" value="P:nucleosome disassembly"/>
    <property type="evidence" value="ECO:0007669"/>
    <property type="project" value="TreeGrafter"/>
</dbReference>
<dbReference type="AlphaFoldDB" id="A0A2G8KTU5"/>
<evidence type="ECO:0000256" key="2">
    <source>
        <dbReference type="ARBA" id="ARBA00022741"/>
    </source>
</evidence>
<feature type="compositionally biased region" description="Acidic residues" evidence="4">
    <location>
        <begin position="197"/>
        <end position="227"/>
    </location>
</feature>
<evidence type="ECO:0000256" key="1">
    <source>
        <dbReference type="ARBA" id="ARBA00006914"/>
    </source>
</evidence>
<evidence type="ECO:0000313" key="7">
    <source>
        <dbReference type="Proteomes" id="UP000230750"/>
    </source>
</evidence>
<feature type="compositionally biased region" description="Acidic residues" evidence="4">
    <location>
        <begin position="280"/>
        <end position="302"/>
    </location>
</feature>
<feature type="compositionally biased region" description="Basic residues" evidence="4">
    <location>
        <begin position="390"/>
        <end position="399"/>
    </location>
</feature>
<dbReference type="InterPro" id="IPR045199">
    <property type="entry name" value="ATAD2-like"/>
</dbReference>
<dbReference type="STRING" id="307972.A0A2G8KTU5"/>
<dbReference type="Gene3D" id="3.40.50.300">
    <property type="entry name" value="P-loop containing nucleotide triphosphate hydrolases"/>
    <property type="match status" value="1"/>
</dbReference>
<dbReference type="GO" id="GO:0003682">
    <property type="term" value="F:chromatin binding"/>
    <property type="evidence" value="ECO:0007669"/>
    <property type="project" value="TreeGrafter"/>
</dbReference>
<feature type="compositionally biased region" description="Basic residues" evidence="4">
    <location>
        <begin position="248"/>
        <end position="257"/>
    </location>
</feature>
<dbReference type="PANTHER" id="PTHR23069:SF0">
    <property type="entry name" value="TAT-BINDING HOMOLOG 7"/>
    <property type="match status" value="1"/>
</dbReference>
<organism evidence="6 7">
    <name type="scientific">Stichopus japonicus</name>
    <name type="common">Sea cucumber</name>
    <dbReference type="NCBI Taxonomy" id="307972"/>
    <lineage>
        <taxon>Eukaryota</taxon>
        <taxon>Metazoa</taxon>
        <taxon>Echinodermata</taxon>
        <taxon>Eleutherozoa</taxon>
        <taxon>Echinozoa</taxon>
        <taxon>Holothuroidea</taxon>
        <taxon>Aspidochirotacea</taxon>
        <taxon>Aspidochirotida</taxon>
        <taxon>Stichopodidae</taxon>
        <taxon>Apostichopus</taxon>
    </lineage>
</organism>
<feature type="region of interest" description="Disordered" evidence="4">
    <location>
        <begin position="337"/>
        <end position="399"/>
    </location>
</feature>
<comment type="similarity">
    <text evidence="1">Belongs to the AAA ATPase family.</text>
</comment>
<keyword evidence="3" id="KW-0067">ATP-binding</keyword>
<dbReference type="GO" id="GO:0045815">
    <property type="term" value="P:transcription initiation-coupled chromatin remodeling"/>
    <property type="evidence" value="ECO:0007669"/>
    <property type="project" value="TreeGrafter"/>
</dbReference>
<feature type="region of interest" description="Disordered" evidence="4">
    <location>
        <begin position="1"/>
        <end position="322"/>
    </location>
</feature>
<name>A0A2G8KTU5_STIJA</name>
<dbReference type="InterPro" id="IPR027417">
    <property type="entry name" value="P-loop_NTPase"/>
</dbReference>
<dbReference type="EMBL" id="MRZV01000374">
    <property type="protein sequence ID" value="PIK51424.1"/>
    <property type="molecule type" value="Genomic_DNA"/>
</dbReference>
<dbReference type="GO" id="GO:0016887">
    <property type="term" value="F:ATP hydrolysis activity"/>
    <property type="evidence" value="ECO:0007669"/>
    <property type="project" value="InterPro"/>
</dbReference>
<feature type="compositionally biased region" description="Basic and acidic residues" evidence="4">
    <location>
        <begin position="258"/>
        <end position="279"/>
    </location>
</feature>
<dbReference type="InterPro" id="IPR003959">
    <property type="entry name" value="ATPase_AAA_core"/>
</dbReference>
<dbReference type="Proteomes" id="UP000230750">
    <property type="component" value="Unassembled WGS sequence"/>
</dbReference>
<evidence type="ECO:0000313" key="6">
    <source>
        <dbReference type="EMBL" id="PIK51424.1"/>
    </source>
</evidence>
<keyword evidence="2" id="KW-0547">Nucleotide-binding</keyword>
<feature type="compositionally biased region" description="Polar residues" evidence="4">
    <location>
        <begin position="59"/>
        <end position="70"/>
    </location>
</feature>
<reference evidence="6 7" key="1">
    <citation type="journal article" date="2017" name="PLoS Biol.">
        <title>The sea cucumber genome provides insights into morphological evolution and visceral regeneration.</title>
        <authorList>
            <person name="Zhang X."/>
            <person name="Sun L."/>
            <person name="Yuan J."/>
            <person name="Sun Y."/>
            <person name="Gao Y."/>
            <person name="Zhang L."/>
            <person name="Li S."/>
            <person name="Dai H."/>
            <person name="Hamel J.F."/>
            <person name="Liu C."/>
            <person name="Yu Y."/>
            <person name="Liu S."/>
            <person name="Lin W."/>
            <person name="Guo K."/>
            <person name="Jin S."/>
            <person name="Xu P."/>
            <person name="Storey K.B."/>
            <person name="Huan P."/>
            <person name="Zhang T."/>
            <person name="Zhou Y."/>
            <person name="Zhang J."/>
            <person name="Lin C."/>
            <person name="Li X."/>
            <person name="Xing L."/>
            <person name="Huo D."/>
            <person name="Sun M."/>
            <person name="Wang L."/>
            <person name="Mercier A."/>
            <person name="Li F."/>
            <person name="Yang H."/>
            <person name="Xiang J."/>
        </authorList>
    </citation>
    <scope>NUCLEOTIDE SEQUENCE [LARGE SCALE GENOMIC DNA]</scope>
    <source>
        <strain evidence="6">Shaxun</strain>
        <tissue evidence="6">Muscle</tissue>
    </source>
</reference>
<feature type="compositionally biased region" description="Basic residues" evidence="4">
    <location>
        <begin position="98"/>
        <end position="108"/>
    </location>
</feature>
<proteinExistence type="inferred from homology"/>
<dbReference type="GO" id="GO:0005524">
    <property type="term" value="F:ATP binding"/>
    <property type="evidence" value="ECO:0007669"/>
    <property type="project" value="UniProtKB-KW"/>
</dbReference>
<dbReference type="GO" id="GO:0005634">
    <property type="term" value="C:nucleus"/>
    <property type="evidence" value="ECO:0007669"/>
    <property type="project" value="TreeGrafter"/>
</dbReference>